<name>A0A8H3G7J2_9LECA</name>
<reference evidence="1" key="1">
    <citation type="submission" date="2021-03" db="EMBL/GenBank/DDBJ databases">
        <authorList>
            <person name="Tagirdzhanova G."/>
        </authorList>
    </citation>
    <scope>NUCLEOTIDE SEQUENCE</scope>
</reference>
<accession>A0A8H3G7J2</accession>
<dbReference type="Proteomes" id="UP000664534">
    <property type="component" value="Unassembled WGS sequence"/>
</dbReference>
<keyword evidence="2" id="KW-1185">Reference proteome</keyword>
<protein>
    <submittedName>
        <fullName evidence="1">Uncharacterized protein</fullName>
    </submittedName>
</protein>
<sequence length="134" mass="15540">MKAFILVPCDFIYVVSESHFDVKPWLRDILLDLPTDESMDELAGRISLLLECSALRRVAVNLWGYRSMLKREIGTISRAFKPLAEKLGRRLMFRLSLHPKNSGHERDLKELETVDWDEVWFPGEMSSNSEGDEQ</sequence>
<comment type="caution">
    <text evidence="1">The sequence shown here is derived from an EMBL/GenBank/DDBJ whole genome shotgun (WGS) entry which is preliminary data.</text>
</comment>
<dbReference type="EMBL" id="CAJPDT010000089">
    <property type="protein sequence ID" value="CAF9936239.1"/>
    <property type="molecule type" value="Genomic_DNA"/>
</dbReference>
<gene>
    <name evidence="1" type="ORF">IMSHALPRED_010516</name>
</gene>
<proteinExistence type="predicted"/>
<evidence type="ECO:0000313" key="2">
    <source>
        <dbReference type="Proteomes" id="UP000664534"/>
    </source>
</evidence>
<evidence type="ECO:0000313" key="1">
    <source>
        <dbReference type="EMBL" id="CAF9936239.1"/>
    </source>
</evidence>
<organism evidence="1 2">
    <name type="scientific">Imshaugia aleurites</name>
    <dbReference type="NCBI Taxonomy" id="172621"/>
    <lineage>
        <taxon>Eukaryota</taxon>
        <taxon>Fungi</taxon>
        <taxon>Dikarya</taxon>
        <taxon>Ascomycota</taxon>
        <taxon>Pezizomycotina</taxon>
        <taxon>Lecanoromycetes</taxon>
        <taxon>OSLEUM clade</taxon>
        <taxon>Lecanoromycetidae</taxon>
        <taxon>Lecanorales</taxon>
        <taxon>Lecanorineae</taxon>
        <taxon>Parmeliaceae</taxon>
        <taxon>Imshaugia</taxon>
    </lineage>
</organism>
<dbReference type="AlphaFoldDB" id="A0A8H3G7J2"/>